<gene>
    <name evidence="1" type="ORF">E1284_10815</name>
</gene>
<comment type="caution">
    <text evidence="1">The sequence shown here is derived from an EMBL/GenBank/DDBJ whole genome shotgun (WGS) entry which is preliminary data.</text>
</comment>
<evidence type="ECO:0000313" key="1">
    <source>
        <dbReference type="EMBL" id="TDC16970.1"/>
    </source>
</evidence>
<keyword evidence="2" id="KW-1185">Reference proteome</keyword>
<accession>A0A4R4P7V7</accession>
<proteinExistence type="predicted"/>
<protein>
    <submittedName>
        <fullName evidence="1">Uncharacterized protein</fullName>
    </submittedName>
</protein>
<name>A0A4R4P7V7_9ACTN</name>
<organism evidence="1 2">
    <name type="scientific">Actinomadura bangladeshensis</name>
    <dbReference type="NCBI Taxonomy" id="453573"/>
    <lineage>
        <taxon>Bacteria</taxon>
        <taxon>Bacillati</taxon>
        <taxon>Actinomycetota</taxon>
        <taxon>Actinomycetes</taxon>
        <taxon>Streptosporangiales</taxon>
        <taxon>Thermomonosporaceae</taxon>
        <taxon>Actinomadura</taxon>
    </lineage>
</organism>
<dbReference type="EMBL" id="SMJW01000041">
    <property type="protein sequence ID" value="TDC16970.1"/>
    <property type="molecule type" value="Genomic_DNA"/>
</dbReference>
<reference evidence="1 2" key="1">
    <citation type="submission" date="2019-03" db="EMBL/GenBank/DDBJ databases">
        <title>Draft genome sequences of novel Actinobacteria.</title>
        <authorList>
            <person name="Sahin N."/>
            <person name="Ay H."/>
            <person name="Saygin H."/>
        </authorList>
    </citation>
    <scope>NUCLEOTIDE SEQUENCE [LARGE SCALE GENOMIC DNA]</scope>
    <source>
        <strain evidence="1 2">DSM 45347</strain>
    </source>
</reference>
<sequence length="58" mass="6690">MVRDAHDSLRRLREHAVSSHHPLPRLVPWLLAVPAPLLIGYLHELMHDGRHLLGVPRH</sequence>
<dbReference type="AlphaFoldDB" id="A0A4R4P7V7"/>
<evidence type="ECO:0000313" key="2">
    <source>
        <dbReference type="Proteomes" id="UP000295431"/>
    </source>
</evidence>
<dbReference type="Proteomes" id="UP000295431">
    <property type="component" value="Unassembled WGS sequence"/>
</dbReference>